<dbReference type="Proteomes" id="UP000268014">
    <property type="component" value="Unassembled WGS sequence"/>
</dbReference>
<keyword evidence="3" id="KW-1185">Reference proteome</keyword>
<gene>
    <name evidence="2" type="ORF">HPLM_LOCUS17464</name>
</gene>
<reference evidence="4" key="1">
    <citation type="submission" date="2017-02" db="UniProtKB">
        <authorList>
            <consortium name="WormBaseParasite"/>
        </authorList>
    </citation>
    <scope>IDENTIFICATION</scope>
</reference>
<accession>A0A0N4WZT1</accession>
<sequence length="315" mass="34600">MGTLEKKKIFFEEADRPPPSYYDGSLEKMPLRKLPFQTPDPEKWLKAPEFVPRTKMLAEAFAPPLDCPQDHSSLTEVPYVPIGQLPPVGMANCVAPPFAIPPTHAPPYVAAPPFPPMVPMPPAATGPIAPRMPVIPNGYTVNITNLNQGVGPPIPAIVLRKKRRKRNKNTQSLVMNSSESPSSSHPLDPNGYASDRNGATTPDDAPIVEDDESSGADGKQLLSGSCPDLSEEQLEMWDNYLYAAAVDSKEKKERSTPPSSPKQDVNEASVYDVLPRSLRDVAEQQLDGFSNPEIRRLDREINGTVYFSSVLFEKQ</sequence>
<reference evidence="2 3" key="2">
    <citation type="submission" date="2018-11" db="EMBL/GenBank/DDBJ databases">
        <authorList>
            <consortium name="Pathogen Informatics"/>
        </authorList>
    </citation>
    <scope>NUCLEOTIDE SEQUENCE [LARGE SCALE GENOMIC DNA]</scope>
    <source>
        <strain evidence="2 3">MHpl1</strain>
    </source>
</reference>
<protein>
    <submittedName>
        <fullName evidence="4">Pollen-specific leucine-rich repeat extensin-like protein 2</fullName>
    </submittedName>
</protein>
<organism evidence="4">
    <name type="scientific">Haemonchus placei</name>
    <name type="common">Barber's pole worm</name>
    <dbReference type="NCBI Taxonomy" id="6290"/>
    <lineage>
        <taxon>Eukaryota</taxon>
        <taxon>Metazoa</taxon>
        <taxon>Ecdysozoa</taxon>
        <taxon>Nematoda</taxon>
        <taxon>Chromadorea</taxon>
        <taxon>Rhabditida</taxon>
        <taxon>Rhabditina</taxon>
        <taxon>Rhabditomorpha</taxon>
        <taxon>Strongyloidea</taxon>
        <taxon>Trichostrongylidae</taxon>
        <taxon>Haemonchus</taxon>
    </lineage>
</organism>
<dbReference type="WBParaSite" id="HPLM_0001747201-mRNA-1">
    <property type="protein sequence ID" value="HPLM_0001747201-mRNA-1"/>
    <property type="gene ID" value="HPLM_0001747201"/>
</dbReference>
<name>A0A0N4WZT1_HAEPC</name>
<feature type="region of interest" description="Disordered" evidence="1">
    <location>
        <begin position="157"/>
        <end position="226"/>
    </location>
</feature>
<feature type="compositionally biased region" description="Basic residues" evidence="1">
    <location>
        <begin position="159"/>
        <end position="168"/>
    </location>
</feature>
<evidence type="ECO:0000313" key="2">
    <source>
        <dbReference type="EMBL" id="VDO65255.1"/>
    </source>
</evidence>
<dbReference type="EMBL" id="UZAF01019982">
    <property type="protein sequence ID" value="VDO65255.1"/>
    <property type="molecule type" value="Genomic_DNA"/>
</dbReference>
<proteinExistence type="predicted"/>
<evidence type="ECO:0000313" key="3">
    <source>
        <dbReference type="Proteomes" id="UP000268014"/>
    </source>
</evidence>
<feature type="region of interest" description="Disordered" evidence="1">
    <location>
        <begin position="247"/>
        <end position="271"/>
    </location>
</feature>
<evidence type="ECO:0000256" key="1">
    <source>
        <dbReference type="SAM" id="MobiDB-lite"/>
    </source>
</evidence>
<dbReference type="AlphaFoldDB" id="A0A0N4WZT1"/>
<dbReference type="OrthoDB" id="5919013at2759"/>
<evidence type="ECO:0000313" key="4">
    <source>
        <dbReference type="WBParaSite" id="HPLM_0001747201-mRNA-1"/>
    </source>
</evidence>